<evidence type="ECO:0000256" key="1">
    <source>
        <dbReference type="ARBA" id="ARBA00004173"/>
    </source>
</evidence>
<dbReference type="VEuPathDB" id="FungiDB:CLUG_02563"/>
<proteinExistence type="inferred from homology"/>
<evidence type="ECO:0000256" key="5">
    <source>
        <dbReference type="ARBA" id="ARBA00023274"/>
    </source>
</evidence>
<dbReference type="GO" id="GO:0005762">
    <property type="term" value="C:mitochondrial large ribosomal subunit"/>
    <property type="evidence" value="ECO:0007669"/>
    <property type="project" value="TreeGrafter"/>
</dbReference>
<evidence type="ECO:0000256" key="4">
    <source>
        <dbReference type="ARBA" id="ARBA00023128"/>
    </source>
</evidence>
<reference evidence="7 8" key="1">
    <citation type="journal article" date="2009" name="Nature">
        <title>Evolution of pathogenicity and sexual reproduction in eight Candida genomes.</title>
        <authorList>
            <person name="Butler G."/>
            <person name="Rasmussen M.D."/>
            <person name="Lin M.F."/>
            <person name="Santos M.A."/>
            <person name="Sakthikumar S."/>
            <person name="Munro C.A."/>
            <person name="Rheinbay E."/>
            <person name="Grabherr M."/>
            <person name="Forche A."/>
            <person name="Reedy J.L."/>
            <person name="Agrafioti I."/>
            <person name="Arnaud M.B."/>
            <person name="Bates S."/>
            <person name="Brown A.J."/>
            <person name="Brunke S."/>
            <person name="Costanzo M.C."/>
            <person name="Fitzpatrick D.A."/>
            <person name="de Groot P.W."/>
            <person name="Harris D."/>
            <person name="Hoyer L.L."/>
            <person name="Hube B."/>
            <person name="Klis F.M."/>
            <person name="Kodira C."/>
            <person name="Lennard N."/>
            <person name="Logue M.E."/>
            <person name="Martin R."/>
            <person name="Neiman A.M."/>
            <person name="Nikolaou E."/>
            <person name="Quail M.A."/>
            <person name="Quinn J."/>
            <person name="Santos M.C."/>
            <person name="Schmitzberger F.F."/>
            <person name="Sherlock G."/>
            <person name="Shah P."/>
            <person name="Silverstein K.A."/>
            <person name="Skrzypek M.S."/>
            <person name="Soll D."/>
            <person name="Staggs R."/>
            <person name="Stansfield I."/>
            <person name="Stumpf M.P."/>
            <person name="Sudbery P.E."/>
            <person name="Srikantha T."/>
            <person name="Zeng Q."/>
            <person name="Berman J."/>
            <person name="Berriman M."/>
            <person name="Heitman J."/>
            <person name="Gow N.A."/>
            <person name="Lorenz M.C."/>
            <person name="Birren B.W."/>
            <person name="Kellis M."/>
            <person name="Cuomo C.A."/>
        </authorList>
    </citation>
    <scope>NUCLEOTIDE SEQUENCE [LARGE SCALE GENOMIC DNA]</scope>
    <source>
        <strain evidence="7 8">ATCC 42720</strain>
    </source>
</reference>
<dbReference type="HOGENOM" id="CLU_132729_1_0_1"/>
<dbReference type="KEGG" id="clu:CLUG_02563"/>
<keyword evidence="3" id="KW-0689">Ribosomal protein</keyword>
<organism evidence="7 8">
    <name type="scientific">Clavispora lusitaniae (strain ATCC 42720)</name>
    <name type="common">Yeast</name>
    <name type="synonym">Candida lusitaniae</name>
    <dbReference type="NCBI Taxonomy" id="306902"/>
    <lineage>
        <taxon>Eukaryota</taxon>
        <taxon>Fungi</taxon>
        <taxon>Dikarya</taxon>
        <taxon>Ascomycota</taxon>
        <taxon>Saccharomycotina</taxon>
        <taxon>Pichiomycetes</taxon>
        <taxon>Metschnikowiaceae</taxon>
        <taxon>Clavispora</taxon>
    </lineage>
</organism>
<evidence type="ECO:0000313" key="8">
    <source>
        <dbReference type="Proteomes" id="UP000007703"/>
    </source>
</evidence>
<protein>
    <recommendedName>
        <fullName evidence="6">Large ribosomal subunit protein mL49</fullName>
    </recommendedName>
</protein>
<dbReference type="OrthoDB" id="19439at2759"/>
<dbReference type="GO" id="GO:0006412">
    <property type="term" value="P:translation"/>
    <property type="evidence" value="ECO:0007669"/>
    <property type="project" value="InterPro"/>
</dbReference>
<dbReference type="InterPro" id="IPR007740">
    <property type="entry name" value="Ribosomal_mL49"/>
</dbReference>
<gene>
    <name evidence="7" type="ORF">CLUG_02563</name>
</gene>
<dbReference type="GeneID" id="8497507"/>
<dbReference type="EMBL" id="CH408078">
    <property type="protein sequence ID" value="EEQ38437.1"/>
    <property type="molecule type" value="Genomic_DNA"/>
</dbReference>
<keyword evidence="5" id="KW-0687">Ribonucleoprotein</keyword>
<dbReference type="FunCoup" id="C4Y4J1">
    <property type="interactions" value="134"/>
</dbReference>
<evidence type="ECO:0000256" key="2">
    <source>
        <dbReference type="ARBA" id="ARBA00005677"/>
    </source>
</evidence>
<dbReference type="Gene3D" id="3.30.780.10">
    <property type="entry name" value="SUI1-like domain"/>
    <property type="match status" value="1"/>
</dbReference>
<accession>C4Y4J1</accession>
<dbReference type="Pfam" id="PF05046">
    <property type="entry name" value="Img2"/>
    <property type="match status" value="1"/>
</dbReference>
<evidence type="ECO:0000256" key="3">
    <source>
        <dbReference type="ARBA" id="ARBA00022980"/>
    </source>
</evidence>
<evidence type="ECO:0000313" key="7">
    <source>
        <dbReference type="EMBL" id="EEQ38437.1"/>
    </source>
</evidence>
<dbReference type="RefSeq" id="XP_002617119.1">
    <property type="nucleotide sequence ID" value="XM_002617073.1"/>
</dbReference>
<keyword evidence="4" id="KW-0496">Mitochondrion</keyword>
<dbReference type="Proteomes" id="UP000007703">
    <property type="component" value="Unassembled WGS sequence"/>
</dbReference>
<dbReference type="InParanoid" id="C4Y4J1"/>
<dbReference type="PANTHER" id="PTHR13477">
    <property type="entry name" value="MITOCHONDRIAL 39S RIBOSOMAL PROTEIN L49"/>
    <property type="match status" value="1"/>
</dbReference>
<dbReference type="GO" id="GO:0003735">
    <property type="term" value="F:structural constituent of ribosome"/>
    <property type="evidence" value="ECO:0007669"/>
    <property type="project" value="InterPro"/>
</dbReference>
<evidence type="ECO:0000256" key="6">
    <source>
        <dbReference type="ARBA" id="ARBA00035191"/>
    </source>
</evidence>
<comment type="similarity">
    <text evidence="2">Belongs to the mitochondrion-specific ribosomal protein mL49 family.</text>
</comment>
<name>C4Y4J1_CLAL4</name>
<comment type="subcellular location">
    <subcellularLocation>
        <location evidence="1">Mitochondrion</location>
    </subcellularLocation>
</comment>
<dbReference type="OMA" id="HWPVYKK"/>
<dbReference type="STRING" id="306902.C4Y4J1"/>
<sequence length="129" mass="14577">MKPCLSLLKSVRVPTPAAIKLPFQPPALSSISVAELPNNTFEQNNLYYIKKTAYGHWPVYKKIQNTRISTEIKRVQGDVSVFAEELLSLLQNDAIKKDHVRVNTKTGEVNIKGDYTEQIKSILDTHVKL</sequence>
<dbReference type="AlphaFoldDB" id="C4Y4J1"/>
<dbReference type="PANTHER" id="PTHR13477:SF0">
    <property type="entry name" value="LARGE RIBOSOMAL SUBUNIT PROTEIN ML49"/>
    <property type="match status" value="1"/>
</dbReference>